<accession>A0ABV5QVW4</accession>
<sequence>MAGPNGDGSGKQGLEVGDVTLQTFQSRMQKLVDDLKGSPAEHKKIGEQKVTADSYGTGFAAATELHGAYEKVRTRLEELTRIFGETIEAMGIRAQIADKGYAGVDEEERQRFAEIQKRTKEDYEERHGGGQQPATGPAGPAGPNQPAPKPTTNTGDSGGFS</sequence>
<gene>
    <name evidence="2" type="ORF">ACFFTP_26165</name>
</gene>
<protein>
    <submittedName>
        <fullName evidence="2">Uncharacterized protein</fullName>
    </submittedName>
</protein>
<dbReference type="Proteomes" id="UP001589716">
    <property type="component" value="Unassembled WGS sequence"/>
</dbReference>
<feature type="region of interest" description="Disordered" evidence="1">
    <location>
        <begin position="100"/>
        <end position="161"/>
    </location>
</feature>
<dbReference type="EMBL" id="JBHMCT010000016">
    <property type="protein sequence ID" value="MFB9557658.1"/>
    <property type="molecule type" value="Genomic_DNA"/>
</dbReference>
<reference evidence="2 3" key="1">
    <citation type="submission" date="2024-09" db="EMBL/GenBank/DDBJ databases">
        <authorList>
            <person name="Sun Q."/>
            <person name="Mori K."/>
        </authorList>
    </citation>
    <scope>NUCLEOTIDE SEQUENCE [LARGE SCALE GENOMIC DNA]</scope>
    <source>
        <strain evidence="2 3">JCM 4414</strain>
    </source>
</reference>
<name>A0ABV5QVW4_9ACTN</name>
<feature type="compositionally biased region" description="Low complexity" evidence="1">
    <location>
        <begin position="132"/>
        <end position="142"/>
    </location>
</feature>
<organism evidence="2 3">
    <name type="scientific">Streptomyces roseoviridis</name>
    <dbReference type="NCBI Taxonomy" id="67361"/>
    <lineage>
        <taxon>Bacteria</taxon>
        <taxon>Bacillati</taxon>
        <taxon>Actinomycetota</taxon>
        <taxon>Actinomycetes</taxon>
        <taxon>Kitasatosporales</taxon>
        <taxon>Streptomycetaceae</taxon>
        <taxon>Streptomyces</taxon>
    </lineage>
</organism>
<dbReference type="RefSeq" id="WP_345485226.1">
    <property type="nucleotide sequence ID" value="NZ_BAAAWU010000001.1"/>
</dbReference>
<comment type="caution">
    <text evidence="2">The sequence shown here is derived from an EMBL/GenBank/DDBJ whole genome shotgun (WGS) entry which is preliminary data.</text>
</comment>
<evidence type="ECO:0000313" key="3">
    <source>
        <dbReference type="Proteomes" id="UP001589716"/>
    </source>
</evidence>
<evidence type="ECO:0000256" key="1">
    <source>
        <dbReference type="SAM" id="MobiDB-lite"/>
    </source>
</evidence>
<evidence type="ECO:0000313" key="2">
    <source>
        <dbReference type="EMBL" id="MFB9557658.1"/>
    </source>
</evidence>
<proteinExistence type="predicted"/>
<keyword evidence="3" id="KW-1185">Reference proteome</keyword>
<feature type="compositionally biased region" description="Basic and acidic residues" evidence="1">
    <location>
        <begin position="108"/>
        <end position="128"/>
    </location>
</feature>